<dbReference type="EMBL" id="UYRR01030005">
    <property type="protein sequence ID" value="VDK40724.1"/>
    <property type="molecule type" value="Genomic_DNA"/>
</dbReference>
<dbReference type="InterPro" id="IPR027272">
    <property type="entry name" value="Piezo"/>
</dbReference>
<dbReference type="WBParaSite" id="ASIM_0000987601-mRNA-1">
    <property type="protein sequence ID" value="ASIM_0000987601-mRNA-1"/>
    <property type="gene ID" value="ASIM_0000987601"/>
</dbReference>
<dbReference type="OrthoDB" id="303066at2759"/>
<dbReference type="PANTHER" id="PTHR13167">
    <property type="entry name" value="PIEZO-TYPE MECHANOSENSITIVE ION CHANNEL COMPONENT"/>
    <property type="match status" value="1"/>
</dbReference>
<evidence type="ECO:0000313" key="3">
    <source>
        <dbReference type="Proteomes" id="UP000267096"/>
    </source>
</evidence>
<reference evidence="2 3" key="2">
    <citation type="submission" date="2018-11" db="EMBL/GenBank/DDBJ databases">
        <authorList>
            <consortium name="Pathogen Informatics"/>
        </authorList>
    </citation>
    <scope>NUCLEOTIDE SEQUENCE [LARGE SCALE GENOMIC DNA]</scope>
</reference>
<dbReference type="InterPro" id="IPR031334">
    <property type="entry name" value="Piezo_cap_dom"/>
</dbReference>
<evidence type="ECO:0000259" key="1">
    <source>
        <dbReference type="Pfam" id="PF12166"/>
    </source>
</evidence>
<feature type="domain" description="Piezo non-specific cation channel cap" evidence="1">
    <location>
        <begin position="1"/>
        <end position="76"/>
    </location>
</feature>
<reference evidence="4" key="1">
    <citation type="submission" date="2017-02" db="UniProtKB">
        <authorList>
            <consortium name="WormBaseParasite"/>
        </authorList>
    </citation>
    <scope>IDENTIFICATION</scope>
</reference>
<dbReference type="GO" id="GO:0050982">
    <property type="term" value="P:detection of mechanical stimulus"/>
    <property type="evidence" value="ECO:0007669"/>
    <property type="project" value="TreeGrafter"/>
</dbReference>
<accession>A0A0M3JQC5</accession>
<dbReference type="GO" id="GO:0042391">
    <property type="term" value="P:regulation of membrane potential"/>
    <property type="evidence" value="ECO:0007669"/>
    <property type="project" value="TreeGrafter"/>
</dbReference>
<sequence length="84" mass="10097">MYVAVVLVVGRFVRVIVRTPLNNAKIENLPNADNLLRLFQDIYVVREKRHFYLESRLYGKLLFIVRSPDTVIRWSRYRVKMKDD</sequence>
<dbReference type="Proteomes" id="UP000267096">
    <property type="component" value="Unassembled WGS sequence"/>
</dbReference>
<dbReference type="GO" id="GO:0005261">
    <property type="term" value="F:monoatomic cation channel activity"/>
    <property type="evidence" value="ECO:0007669"/>
    <property type="project" value="TreeGrafter"/>
</dbReference>
<dbReference type="GO" id="GO:0008381">
    <property type="term" value="F:mechanosensitive monoatomic ion channel activity"/>
    <property type="evidence" value="ECO:0007669"/>
    <property type="project" value="InterPro"/>
</dbReference>
<dbReference type="PANTHER" id="PTHR13167:SF25">
    <property type="entry name" value="PIEZO-TYPE MECHANOSENSITIVE ION CHANNEL COMPONENT"/>
    <property type="match status" value="1"/>
</dbReference>
<protein>
    <submittedName>
        <fullName evidence="4">Piezo_RRas_bdg domain-containing protein</fullName>
    </submittedName>
</protein>
<dbReference type="Pfam" id="PF12166">
    <property type="entry name" value="Piezo_cap"/>
    <property type="match status" value="1"/>
</dbReference>
<dbReference type="GO" id="GO:0016020">
    <property type="term" value="C:membrane"/>
    <property type="evidence" value="ECO:0007669"/>
    <property type="project" value="InterPro"/>
</dbReference>
<keyword evidence="3" id="KW-1185">Reference proteome</keyword>
<organism evidence="4">
    <name type="scientific">Anisakis simplex</name>
    <name type="common">Herring worm</name>
    <dbReference type="NCBI Taxonomy" id="6269"/>
    <lineage>
        <taxon>Eukaryota</taxon>
        <taxon>Metazoa</taxon>
        <taxon>Ecdysozoa</taxon>
        <taxon>Nematoda</taxon>
        <taxon>Chromadorea</taxon>
        <taxon>Rhabditida</taxon>
        <taxon>Spirurina</taxon>
        <taxon>Ascaridomorpha</taxon>
        <taxon>Ascaridoidea</taxon>
        <taxon>Anisakidae</taxon>
        <taxon>Anisakis</taxon>
        <taxon>Anisakis simplex complex</taxon>
    </lineage>
</organism>
<gene>
    <name evidence="2" type="ORF">ASIM_LOCUS9610</name>
</gene>
<name>A0A0M3JQC5_ANISI</name>
<proteinExistence type="predicted"/>
<evidence type="ECO:0000313" key="4">
    <source>
        <dbReference type="WBParaSite" id="ASIM_0000987601-mRNA-1"/>
    </source>
</evidence>
<dbReference type="AlphaFoldDB" id="A0A0M3JQC5"/>
<evidence type="ECO:0000313" key="2">
    <source>
        <dbReference type="EMBL" id="VDK40724.1"/>
    </source>
</evidence>
<dbReference type="GO" id="GO:0071260">
    <property type="term" value="P:cellular response to mechanical stimulus"/>
    <property type="evidence" value="ECO:0007669"/>
    <property type="project" value="TreeGrafter"/>
</dbReference>